<comment type="caution">
    <text evidence="3">The sequence shown here is derived from an EMBL/GenBank/DDBJ whole genome shotgun (WGS) entry which is preliminary data.</text>
</comment>
<keyword evidence="4" id="KW-1185">Reference proteome</keyword>
<dbReference type="FunFam" id="3.40.50.720:FF:000084">
    <property type="entry name" value="Short-chain dehydrogenase reductase"/>
    <property type="match status" value="1"/>
</dbReference>
<dbReference type="Gene3D" id="3.40.50.720">
    <property type="entry name" value="NAD(P)-binding Rossmann-like Domain"/>
    <property type="match status" value="1"/>
</dbReference>
<dbReference type="InterPro" id="IPR051122">
    <property type="entry name" value="SDR_DHRS6-like"/>
</dbReference>
<organism evidence="3 4">
    <name type="scientific">Caballeronia mineralivorans PML1(12)</name>
    <dbReference type="NCBI Taxonomy" id="908627"/>
    <lineage>
        <taxon>Bacteria</taxon>
        <taxon>Pseudomonadati</taxon>
        <taxon>Pseudomonadota</taxon>
        <taxon>Betaproteobacteria</taxon>
        <taxon>Burkholderiales</taxon>
        <taxon>Burkholderiaceae</taxon>
        <taxon>Caballeronia</taxon>
    </lineage>
</organism>
<dbReference type="PATRIC" id="fig|908627.4.peg.1115"/>
<gene>
    <name evidence="3" type="ORF">EOS_05050</name>
</gene>
<evidence type="ECO:0000256" key="1">
    <source>
        <dbReference type="ARBA" id="ARBA00006484"/>
    </source>
</evidence>
<dbReference type="RefSeq" id="WP_047845494.1">
    <property type="nucleotide sequence ID" value="NZ_AEJF01000041.1"/>
</dbReference>
<dbReference type="InterPro" id="IPR002347">
    <property type="entry name" value="SDR_fam"/>
</dbReference>
<dbReference type="CDD" id="cd05233">
    <property type="entry name" value="SDR_c"/>
    <property type="match status" value="1"/>
</dbReference>
<evidence type="ECO:0000256" key="2">
    <source>
        <dbReference type="ARBA" id="ARBA00023002"/>
    </source>
</evidence>
<sequence>MGKLQGKVAVITGGSSGIGFAAAKLFVAEGAYVFITGRRQKELDEAVRIIGDNVTGIQGDVADLADLDRLYKNVNATGRRIDIVFANAGVAEFAALGNITEAHFDKLFSTNVKGVLFTVQKALPLLNDGGSIILTGSVASAKGTPAFWVYGATKAAIRNFVRGWTVELKDRRIRSNVLSPGPIDTPIIGEQPQDAMARILSTIPMGRMGEADEVAKAALFLASDDSSFVTGIELFVDGGRAQI</sequence>
<dbReference type="Pfam" id="PF13561">
    <property type="entry name" value="adh_short_C2"/>
    <property type="match status" value="1"/>
</dbReference>
<proteinExistence type="inferred from homology"/>
<dbReference type="OrthoDB" id="9803333at2"/>
<dbReference type="PANTHER" id="PTHR43477:SF1">
    <property type="entry name" value="DIHYDROANTICAPSIN 7-DEHYDROGENASE"/>
    <property type="match status" value="1"/>
</dbReference>
<dbReference type="EMBL" id="AEJF01000041">
    <property type="protein sequence ID" value="KLU27365.1"/>
    <property type="molecule type" value="Genomic_DNA"/>
</dbReference>
<evidence type="ECO:0000313" key="4">
    <source>
        <dbReference type="Proteomes" id="UP000035963"/>
    </source>
</evidence>
<dbReference type="Proteomes" id="UP000035963">
    <property type="component" value="Unassembled WGS sequence"/>
</dbReference>
<dbReference type="GO" id="GO:0016491">
    <property type="term" value="F:oxidoreductase activity"/>
    <property type="evidence" value="ECO:0007669"/>
    <property type="project" value="UniProtKB-KW"/>
</dbReference>
<comment type="similarity">
    <text evidence="1">Belongs to the short-chain dehydrogenases/reductases (SDR) family.</text>
</comment>
<dbReference type="SUPFAM" id="SSF51735">
    <property type="entry name" value="NAD(P)-binding Rossmann-fold domains"/>
    <property type="match status" value="1"/>
</dbReference>
<reference evidence="3 4" key="1">
    <citation type="journal article" date="2015" name="Genome Announc.">
        <title>Draft Genome Sequence of Burkholderia sp. Strain PML1(12), an Ectomycorrhizosphere-Inhabiting Bacterium with Effective Mineral-Weathering Ability.</title>
        <authorList>
            <person name="Uroz S."/>
            <person name="Oger P."/>
        </authorList>
    </citation>
    <scope>NUCLEOTIDE SEQUENCE [LARGE SCALE GENOMIC DNA]</scope>
    <source>
        <strain evidence="4">PML1(12)</strain>
    </source>
</reference>
<dbReference type="InterPro" id="IPR036291">
    <property type="entry name" value="NAD(P)-bd_dom_sf"/>
</dbReference>
<protein>
    <submittedName>
        <fullName evidence="3">Oxidoreductase</fullName>
    </submittedName>
</protein>
<accession>A0A0J1D3T6</accession>
<name>A0A0J1D3T6_9BURK</name>
<dbReference type="PANTHER" id="PTHR43477">
    <property type="entry name" value="DIHYDROANTICAPSIN 7-DEHYDROGENASE"/>
    <property type="match status" value="1"/>
</dbReference>
<dbReference type="AlphaFoldDB" id="A0A0J1D3T6"/>
<keyword evidence="2" id="KW-0560">Oxidoreductase</keyword>
<dbReference type="PRINTS" id="PR00081">
    <property type="entry name" value="GDHRDH"/>
</dbReference>
<evidence type="ECO:0000313" key="3">
    <source>
        <dbReference type="EMBL" id="KLU27365.1"/>
    </source>
</evidence>